<keyword evidence="3" id="KW-0067">ATP-binding</keyword>
<dbReference type="PANTHER" id="PTHR23073">
    <property type="entry name" value="26S PROTEASOME REGULATORY SUBUNIT"/>
    <property type="match status" value="1"/>
</dbReference>
<evidence type="ECO:0000313" key="5">
    <source>
        <dbReference type="EMBL" id="GGI52857.1"/>
    </source>
</evidence>
<dbReference type="EMBL" id="BMDP01000001">
    <property type="protein sequence ID" value="GGI52857.1"/>
    <property type="molecule type" value="Genomic_DNA"/>
</dbReference>
<dbReference type="GO" id="GO:0005524">
    <property type="term" value="F:ATP binding"/>
    <property type="evidence" value="ECO:0007669"/>
    <property type="project" value="UniProtKB-KW"/>
</dbReference>
<evidence type="ECO:0000256" key="3">
    <source>
        <dbReference type="ARBA" id="ARBA00022840"/>
    </source>
</evidence>
<dbReference type="Pfam" id="PF17862">
    <property type="entry name" value="AAA_lid_3"/>
    <property type="match status" value="1"/>
</dbReference>
<dbReference type="InterPro" id="IPR027417">
    <property type="entry name" value="P-loop_NTPase"/>
</dbReference>
<evidence type="ECO:0000256" key="2">
    <source>
        <dbReference type="ARBA" id="ARBA00022741"/>
    </source>
</evidence>
<dbReference type="InterPro" id="IPR041569">
    <property type="entry name" value="AAA_lid_3"/>
</dbReference>
<evidence type="ECO:0000256" key="1">
    <source>
        <dbReference type="ARBA" id="ARBA00006914"/>
    </source>
</evidence>
<comment type="caution">
    <text evidence="5">The sequence shown here is derived from an EMBL/GenBank/DDBJ whole genome shotgun (WGS) entry which is preliminary data.</text>
</comment>
<name>A0A8J3AXH5_9BURK</name>
<gene>
    <name evidence="5" type="ORF">GCM10011430_00310</name>
</gene>
<dbReference type="Gene3D" id="3.40.50.300">
    <property type="entry name" value="P-loop containing nucleotide triphosphate hydrolases"/>
    <property type="match status" value="1"/>
</dbReference>
<dbReference type="SMART" id="SM00382">
    <property type="entry name" value="AAA"/>
    <property type="match status" value="1"/>
</dbReference>
<dbReference type="InterPro" id="IPR003593">
    <property type="entry name" value="AAA+_ATPase"/>
</dbReference>
<dbReference type="InterPro" id="IPR050221">
    <property type="entry name" value="26S_Proteasome_ATPase"/>
</dbReference>
<accession>A0A8J3AXH5</accession>
<reference evidence="5" key="1">
    <citation type="journal article" date="2014" name="Int. J. Syst. Evol. Microbiol.">
        <title>Complete genome sequence of Corynebacterium casei LMG S-19264T (=DSM 44701T), isolated from a smear-ripened cheese.</title>
        <authorList>
            <consortium name="US DOE Joint Genome Institute (JGI-PGF)"/>
            <person name="Walter F."/>
            <person name="Albersmeier A."/>
            <person name="Kalinowski J."/>
            <person name="Ruckert C."/>
        </authorList>
    </citation>
    <scope>NUCLEOTIDE SEQUENCE</scope>
    <source>
        <strain evidence="5">CCM 7664</strain>
    </source>
</reference>
<organism evidence="5 6">
    <name type="scientific">Oxalicibacterium solurbis</name>
    <dbReference type="NCBI Taxonomy" id="69280"/>
    <lineage>
        <taxon>Bacteria</taxon>
        <taxon>Pseudomonadati</taxon>
        <taxon>Pseudomonadota</taxon>
        <taxon>Betaproteobacteria</taxon>
        <taxon>Burkholderiales</taxon>
        <taxon>Oxalobacteraceae</taxon>
        <taxon>Oxalicibacterium</taxon>
    </lineage>
</organism>
<evidence type="ECO:0000313" key="6">
    <source>
        <dbReference type="Proteomes" id="UP000627205"/>
    </source>
</evidence>
<comment type="similarity">
    <text evidence="1">Belongs to the AAA ATPase family.</text>
</comment>
<evidence type="ECO:0000259" key="4">
    <source>
        <dbReference type="SMART" id="SM00382"/>
    </source>
</evidence>
<dbReference type="CDD" id="cd19481">
    <property type="entry name" value="RecA-like_protease"/>
    <property type="match status" value="1"/>
</dbReference>
<keyword evidence="6" id="KW-1185">Reference proteome</keyword>
<proteinExistence type="inferred from homology"/>
<feature type="domain" description="AAA+ ATPase" evidence="4">
    <location>
        <begin position="251"/>
        <end position="383"/>
    </location>
</feature>
<dbReference type="InterPro" id="IPR003959">
    <property type="entry name" value="ATPase_AAA_core"/>
</dbReference>
<keyword evidence="2" id="KW-0547">Nucleotide-binding</keyword>
<protein>
    <recommendedName>
        <fullName evidence="4">AAA+ ATPase domain-containing protein</fullName>
    </recommendedName>
</protein>
<dbReference type="SUPFAM" id="SSF52540">
    <property type="entry name" value="P-loop containing nucleoside triphosphate hydrolases"/>
    <property type="match status" value="1"/>
</dbReference>
<dbReference type="Gene3D" id="1.10.8.60">
    <property type="match status" value="1"/>
</dbReference>
<sequence length="460" mass="51990">MENKHNMHMADNNARVLEREIAWFSRVMDARFNLHFEAKDVELIDIRDIPAPDLQQGDSVDSEYARVLREHELETDFNARLVLMLAMMPHIRPQVLDPLFTKNSGIGRNFTEFGGWTGKTHGGHLPTCETAAFLLAGNDLAHRFAVMRLFEDDHPLIKAGICRISNRQPDEPFFSAALTVTSEYLNRFTTGHFHKPDFSSDFPAKRIVSKLNWSDLVLHPEVMDEIDNIGVWLKHTGALMQDWGLERSVKPGYRCLFHGPPGTGKTLTATLIGAAAGVDVYRIDLSMIVSKYIGETEKNMASVFDQAQNKNWILFFDEADALFGKRTQAGNSNDRHANQEISYLLQRVEDFPGLVILATNLKANIDDAFARRFQASIYFPMPDAVQRLRLWQGLFPDSRRLAADVDLARLADEHELSGGALTNVARYAAIRAIREKRDTITQADLIQGIGRELVKEGRML</sequence>
<dbReference type="Proteomes" id="UP000627205">
    <property type="component" value="Unassembled WGS sequence"/>
</dbReference>
<dbReference type="AlphaFoldDB" id="A0A8J3AXH5"/>
<dbReference type="GO" id="GO:0016887">
    <property type="term" value="F:ATP hydrolysis activity"/>
    <property type="evidence" value="ECO:0007669"/>
    <property type="project" value="InterPro"/>
</dbReference>
<reference evidence="5" key="2">
    <citation type="submission" date="2020-09" db="EMBL/GenBank/DDBJ databases">
        <authorList>
            <person name="Sun Q."/>
            <person name="Sedlacek I."/>
        </authorList>
    </citation>
    <scope>NUCLEOTIDE SEQUENCE</scope>
    <source>
        <strain evidence="5">CCM 7664</strain>
    </source>
</reference>
<dbReference type="Pfam" id="PF00004">
    <property type="entry name" value="AAA"/>
    <property type="match status" value="1"/>
</dbReference>